<keyword evidence="3" id="KW-1185">Reference proteome</keyword>
<dbReference type="EMBL" id="CAJJDM010000009">
    <property type="protein sequence ID" value="CAD8048095.1"/>
    <property type="molecule type" value="Genomic_DNA"/>
</dbReference>
<dbReference type="Proteomes" id="UP000688137">
    <property type="component" value="Unassembled WGS sequence"/>
</dbReference>
<comment type="caution">
    <text evidence="2">The sequence shown here is derived from an EMBL/GenBank/DDBJ whole genome shotgun (WGS) entry which is preliminary data.</text>
</comment>
<feature type="region of interest" description="Disordered" evidence="1">
    <location>
        <begin position="90"/>
        <end position="157"/>
    </location>
</feature>
<gene>
    <name evidence="2" type="ORF">PPRIM_AZ9-3.1.T0120318</name>
</gene>
<evidence type="ECO:0000313" key="2">
    <source>
        <dbReference type="EMBL" id="CAD8048095.1"/>
    </source>
</evidence>
<organism evidence="2 3">
    <name type="scientific">Paramecium primaurelia</name>
    <dbReference type="NCBI Taxonomy" id="5886"/>
    <lineage>
        <taxon>Eukaryota</taxon>
        <taxon>Sar</taxon>
        <taxon>Alveolata</taxon>
        <taxon>Ciliophora</taxon>
        <taxon>Intramacronucleata</taxon>
        <taxon>Oligohymenophorea</taxon>
        <taxon>Peniculida</taxon>
        <taxon>Parameciidae</taxon>
        <taxon>Paramecium</taxon>
    </lineage>
</organism>
<evidence type="ECO:0000313" key="3">
    <source>
        <dbReference type="Proteomes" id="UP000688137"/>
    </source>
</evidence>
<reference evidence="2" key="1">
    <citation type="submission" date="2021-01" db="EMBL/GenBank/DDBJ databases">
        <authorList>
            <consortium name="Genoscope - CEA"/>
            <person name="William W."/>
        </authorList>
    </citation>
    <scope>NUCLEOTIDE SEQUENCE</scope>
</reference>
<dbReference type="OMA" id="PPKLCKP"/>
<accession>A0A8S1K028</accession>
<name>A0A8S1K028_PARPR</name>
<feature type="compositionally biased region" description="Basic and acidic residues" evidence="1">
    <location>
        <begin position="103"/>
        <end position="123"/>
    </location>
</feature>
<protein>
    <submittedName>
        <fullName evidence="2">Uncharacterized protein</fullName>
    </submittedName>
</protein>
<evidence type="ECO:0000256" key="1">
    <source>
        <dbReference type="SAM" id="MobiDB-lite"/>
    </source>
</evidence>
<sequence length="178" mass="20488">MGGMCQKQINIPEQENNIQKQPKIYIKGPPKLCKPSPIKILQLQTDDATIEKELCISIPKLLTQEKEFAFTEQEMPIKNVKNSLEEELLFRQESDQLEQQNNSKEEANSQKNEVKGSSKDMSKHKSILKNKIYNGSNPQSPKNQLKDSQTFGSQRSIKKVTFDKKQKVVYSSFRKIKT</sequence>
<feature type="compositionally biased region" description="Polar residues" evidence="1">
    <location>
        <begin position="133"/>
        <end position="155"/>
    </location>
</feature>
<proteinExistence type="predicted"/>
<dbReference type="AlphaFoldDB" id="A0A8S1K028"/>